<dbReference type="GO" id="GO:0042795">
    <property type="term" value="P:snRNA transcription by RNA polymerase II"/>
    <property type="evidence" value="ECO:0007669"/>
    <property type="project" value="TreeGrafter"/>
</dbReference>
<evidence type="ECO:0000259" key="4">
    <source>
        <dbReference type="PROSITE" id="PS51980"/>
    </source>
</evidence>
<feature type="compositionally biased region" description="Low complexity" evidence="3">
    <location>
        <begin position="59"/>
        <end position="77"/>
    </location>
</feature>
<dbReference type="Proteomes" id="UP001458880">
    <property type="component" value="Unassembled WGS sequence"/>
</dbReference>
<evidence type="ECO:0000256" key="3">
    <source>
        <dbReference type="SAM" id="MobiDB-lite"/>
    </source>
</evidence>
<evidence type="ECO:0000256" key="2">
    <source>
        <dbReference type="PROSITE-ProRule" id="PRU01324"/>
    </source>
</evidence>
<dbReference type="EMBL" id="JASPKY010000154">
    <property type="protein sequence ID" value="KAK9730044.1"/>
    <property type="molecule type" value="Genomic_DNA"/>
</dbReference>
<dbReference type="AlphaFoldDB" id="A0AAW1L8M6"/>
<dbReference type="PANTHER" id="PTHR23288:SF17">
    <property type="entry name" value="RNA POLYMERASE II ELONGATION FACTOR ELL"/>
    <property type="match status" value="1"/>
</dbReference>
<dbReference type="SUPFAM" id="SSF144292">
    <property type="entry name" value="occludin/ELL-like"/>
    <property type="match status" value="1"/>
</dbReference>
<dbReference type="Pfam" id="PF07303">
    <property type="entry name" value="Occludin_ELL"/>
    <property type="match status" value="1"/>
</dbReference>
<proteinExistence type="inferred from homology"/>
<evidence type="ECO:0000256" key="1">
    <source>
        <dbReference type="ARBA" id="ARBA00009171"/>
    </source>
</evidence>
<accession>A0AAW1L8M6</accession>
<name>A0AAW1L8M6_POPJA</name>
<sequence>MLSSLTTSTIGNTNSITNNVINNNNNLPTSNTFNTNNNNILSSNKRSCDSLNGLKYGHSPYSSSSSPSIPSKPPSSNHSKDAAVDIKEPPLETSLLVSSTASGERGSGNVERVERERTRWSQVSSSSQNRVTQVSPDSQSERISAAEAEPPPPPPLEVHEYPSYLTEYATIRDSDQRRRYKADFNADYDEYKRLHGVVEKVSRRFAELKGRLKQENASSPRYRDIKRQILSEYKQNKQDQKHQQTKRRFQYLHDKLSHIKRLVLEYDQAHNNQY</sequence>
<evidence type="ECO:0000313" key="5">
    <source>
        <dbReference type="EMBL" id="KAK9730044.1"/>
    </source>
</evidence>
<dbReference type="Gene3D" id="6.10.140.340">
    <property type="match status" value="1"/>
</dbReference>
<dbReference type="InterPro" id="IPR031176">
    <property type="entry name" value="ELL/occludin"/>
</dbReference>
<feature type="domain" description="OCEL" evidence="4">
    <location>
        <begin position="162"/>
        <end position="271"/>
    </location>
</feature>
<dbReference type="PANTHER" id="PTHR23288">
    <property type="entry name" value="OCCLUDIN AND RNA POLYMERASE II ELONGATION FACTOR ELL"/>
    <property type="match status" value="1"/>
</dbReference>
<dbReference type="InterPro" id="IPR010844">
    <property type="entry name" value="Occludin_ELL"/>
</dbReference>
<gene>
    <name evidence="5" type="ORF">QE152_g15544</name>
</gene>
<feature type="region of interest" description="Disordered" evidence="3">
    <location>
        <begin position="51"/>
        <end position="159"/>
    </location>
</feature>
<reference evidence="5 6" key="1">
    <citation type="journal article" date="2024" name="BMC Genomics">
        <title>De novo assembly and annotation of Popillia japonica's genome with initial clues to its potential as an invasive pest.</title>
        <authorList>
            <person name="Cucini C."/>
            <person name="Boschi S."/>
            <person name="Funari R."/>
            <person name="Cardaioli E."/>
            <person name="Iannotti N."/>
            <person name="Marturano G."/>
            <person name="Paoli F."/>
            <person name="Bruttini M."/>
            <person name="Carapelli A."/>
            <person name="Frati F."/>
            <person name="Nardi F."/>
        </authorList>
    </citation>
    <scope>NUCLEOTIDE SEQUENCE [LARGE SCALE GENOMIC DNA]</scope>
    <source>
        <strain evidence="5">DMR45628</strain>
    </source>
</reference>
<dbReference type="PROSITE" id="PS51980">
    <property type="entry name" value="OCEL"/>
    <property type="match status" value="1"/>
</dbReference>
<dbReference type="GO" id="GO:0000987">
    <property type="term" value="F:cis-regulatory region sequence-specific DNA binding"/>
    <property type="evidence" value="ECO:0007669"/>
    <property type="project" value="TreeGrafter"/>
</dbReference>
<dbReference type="GO" id="GO:0032968">
    <property type="term" value="P:positive regulation of transcription elongation by RNA polymerase II"/>
    <property type="evidence" value="ECO:0007669"/>
    <property type="project" value="TreeGrafter"/>
</dbReference>
<feature type="compositionally biased region" description="Basic and acidic residues" evidence="3">
    <location>
        <begin position="78"/>
        <end position="90"/>
    </location>
</feature>
<feature type="compositionally biased region" description="Polar residues" evidence="3">
    <location>
        <begin position="120"/>
        <end position="142"/>
    </location>
</feature>
<protein>
    <submittedName>
        <fullName evidence="5">Occludin homology domain</fullName>
    </submittedName>
</protein>
<comment type="similarity">
    <text evidence="1 2">Belongs to the ELL/occludin family.</text>
</comment>
<organism evidence="5 6">
    <name type="scientific">Popillia japonica</name>
    <name type="common">Japanese beetle</name>
    <dbReference type="NCBI Taxonomy" id="7064"/>
    <lineage>
        <taxon>Eukaryota</taxon>
        <taxon>Metazoa</taxon>
        <taxon>Ecdysozoa</taxon>
        <taxon>Arthropoda</taxon>
        <taxon>Hexapoda</taxon>
        <taxon>Insecta</taxon>
        <taxon>Pterygota</taxon>
        <taxon>Neoptera</taxon>
        <taxon>Endopterygota</taxon>
        <taxon>Coleoptera</taxon>
        <taxon>Polyphaga</taxon>
        <taxon>Scarabaeiformia</taxon>
        <taxon>Scarabaeidae</taxon>
        <taxon>Rutelinae</taxon>
        <taxon>Popillia</taxon>
    </lineage>
</organism>
<keyword evidence="6" id="KW-1185">Reference proteome</keyword>
<evidence type="ECO:0000313" key="6">
    <source>
        <dbReference type="Proteomes" id="UP001458880"/>
    </source>
</evidence>
<dbReference type="GO" id="GO:0008023">
    <property type="term" value="C:transcription elongation factor complex"/>
    <property type="evidence" value="ECO:0007669"/>
    <property type="project" value="TreeGrafter"/>
</dbReference>
<comment type="caution">
    <text evidence="5">The sequence shown here is derived from an EMBL/GenBank/DDBJ whole genome shotgun (WGS) entry which is preliminary data.</text>
</comment>